<sequence length="135" mass="14255">ARDPRGRAPPARDQGRGGRMTRWMDEEAGPVVRPFALIGGRTRSSGDTLDLVATVRATGSAPSGGFVPGPEHERILSLVTVEATSVADIASDLDLPLGVVRVLLGDLKDHKLISIGRASASERILKEVINGLRAL</sequence>
<dbReference type="PANTHER" id="PTHR36221:SF1">
    <property type="entry name" value="DUF742 DOMAIN-CONTAINING PROTEIN"/>
    <property type="match status" value="1"/>
</dbReference>
<feature type="region of interest" description="Disordered" evidence="1">
    <location>
        <begin position="1"/>
        <end position="20"/>
    </location>
</feature>
<dbReference type="Pfam" id="PF05331">
    <property type="entry name" value="DUF742"/>
    <property type="match status" value="1"/>
</dbReference>
<organism evidence="2 3">
    <name type="scientific">Streptosporangium algeriense</name>
    <dbReference type="NCBI Taxonomy" id="1682748"/>
    <lineage>
        <taxon>Bacteria</taxon>
        <taxon>Bacillati</taxon>
        <taxon>Actinomycetota</taxon>
        <taxon>Actinomycetes</taxon>
        <taxon>Streptosporangiales</taxon>
        <taxon>Streptosporangiaceae</taxon>
        <taxon>Streptosporangium</taxon>
    </lineage>
</organism>
<comment type="caution">
    <text evidence="2">The sequence shown here is derived from an EMBL/GenBank/DDBJ whole genome shotgun (WGS) entry which is preliminary data.</text>
</comment>
<keyword evidence="3" id="KW-1185">Reference proteome</keyword>
<protein>
    <submittedName>
        <fullName evidence="2">DUF742 domain-containing protein</fullName>
    </submittedName>
</protein>
<gene>
    <name evidence="2" type="ORF">ACFQ08_24810</name>
</gene>
<proteinExistence type="predicted"/>
<evidence type="ECO:0000313" key="2">
    <source>
        <dbReference type="EMBL" id="MFD0887775.1"/>
    </source>
</evidence>
<evidence type="ECO:0000313" key="3">
    <source>
        <dbReference type="Proteomes" id="UP001597024"/>
    </source>
</evidence>
<dbReference type="EMBL" id="JBHTHX010001054">
    <property type="protein sequence ID" value="MFD0887775.1"/>
    <property type="molecule type" value="Genomic_DNA"/>
</dbReference>
<evidence type="ECO:0000256" key="1">
    <source>
        <dbReference type="SAM" id="MobiDB-lite"/>
    </source>
</evidence>
<reference evidence="3" key="1">
    <citation type="journal article" date="2019" name="Int. J. Syst. Evol. Microbiol.">
        <title>The Global Catalogue of Microorganisms (GCM) 10K type strain sequencing project: providing services to taxonomists for standard genome sequencing and annotation.</title>
        <authorList>
            <consortium name="The Broad Institute Genomics Platform"/>
            <consortium name="The Broad Institute Genome Sequencing Center for Infectious Disease"/>
            <person name="Wu L."/>
            <person name="Ma J."/>
        </authorList>
    </citation>
    <scope>NUCLEOTIDE SEQUENCE [LARGE SCALE GENOMIC DNA]</scope>
    <source>
        <strain evidence="3">CCUG 62974</strain>
    </source>
</reference>
<dbReference type="PANTHER" id="PTHR36221">
    <property type="entry name" value="DUF742 DOMAIN-CONTAINING PROTEIN"/>
    <property type="match status" value="1"/>
</dbReference>
<accession>A0ABW3DVA7</accession>
<feature type="non-terminal residue" evidence="2">
    <location>
        <position position="1"/>
    </location>
</feature>
<dbReference type="InterPro" id="IPR007995">
    <property type="entry name" value="DUF742"/>
</dbReference>
<dbReference type="Proteomes" id="UP001597024">
    <property type="component" value="Unassembled WGS sequence"/>
</dbReference>
<name>A0ABW3DVA7_9ACTN</name>